<organism evidence="5 6">
    <name type="scientific">Alicyclobacillus fastidiosus</name>
    <dbReference type="NCBI Taxonomy" id="392011"/>
    <lineage>
        <taxon>Bacteria</taxon>
        <taxon>Bacillati</taxon>
        <taxon>Bacillota</taxon>
        <taxon>Bacilli</taxon>
        <taxon>Bacillales</taxon>
        <taxon>Alicyclobacillaceae</taxon>
        <taxon>Alicyclobacillus</taxon>
    </lineage>
</organism>
<dbReference type="Gene3D" id="2.60.120.10">
    <property type="entry name" value="Jelly Rolls"/>
    <property type="match status" value="2"/>
</dbReference>
<sequence length="233" mass="26110">MIEVYPAASRYHAENEWLRSNFSFSFGPYYDPENTHFGPMRVLNDDYIAPEKGFGAHPHSDMEVVSIVLQGKLKHQDNLGNVGVTSWGEIQRMTAGTGIIHTEFSASTDEELNLLQLWFEPEARGLAPSYEITRFDTNSLAKGWTPVVSKHASHHVAKIHQDMTIYLAEMASGETRSYETSTSRRMFLFVIAGEVLVNDGTELHDRDSVRVTGLSTLDVHATAPSRLMLIDLP</sequence>
<dbReference type="Proteomes" id="UP001579974">
    <property type="component" value="Unassembled WGS sequence"/>
</dbReference>
<dbReference type="SUPFAM" id="SSF51182">
    <property type="entry name" value="RmlC-like cupins"/>
    <property type="match status" value="1"/>
</dbReference>
<feature type="domain" description="Pirin N-terminal" evidence="3">
    <location>
        <begin position="12"/>
        <end position="118"/>
    </location>
</feature>
<evidence type="ECO:0000256" key="2">
    <source>
        <dbReference type="RuleBase" id="RU003457"/>
    </source>
</evidence>
<evidence type="ECO:0000313" key="6">
    <source>
        <dbReference type="Proteomes" id="UP001579974"/>
    </source>
</evidence>
<dbReference type="PIRSF" id="PIRSF006232">
    <property type="entry name" value="Pirin"/>
    <property type="match status" value="1"/>
</dbReference>
<dbReference type="RefSeq" id="WP_275473809.1">
    <property type="nucleotide sequence ID" value="NZ_CP162940.1"/>
</dbReference>
<name>A0ABV5ACZ6_9BACL</name>
<protein>
    <submittedName>
        <fullName evidence="5">Pirin family protein</fullName>
    </submittedName>
</protein>
<comment type="similarity">
    <text evidence="1 2">Belongs to the pirin family.</text>
</comment>
<dbReference type="CDD" id="cd02910">
    <property type="entry name" value="cupin_Yhhw_N"/>
    <property type="match status" value="1"/>
</dbReference>
<dbReference type="PANTHER" id="PTHR43212:SF3">
    <property type="entry name" value="QUERCETIN 2,3-DIOXYGENASE"/>
    <property type="match status" value="1"/>
</dbReference>
<dbReference type="InterPro" id="IPR011051">
    <property type="entry name" value="RmlC_Cupin_sf"/>
</dbReference>
<evidence type="ECO:0000256" key="1">
    <source>
        <dbReference type="ARBA" id="ARBA00008416"/>
    </source>
</evidence>
<comment type="caution">
    <text evidence="5">The sequence shown here is derived from an EMBL/GenBank/DDBJ whole genome shotgun (WGS) entry which is preliminary data.</text>
</comment>
<reference evidence="5 6" key="1">
    <citation type="journal article" date="2024" name="Int. J. Mol. Sci.">
        <title>Exploration of Alicyclobacillus spp. Genome in Search of Antibiotic Resistance.</title>
        <authorList>
            <person name="Bucka-Kolendo J."/>
            <person name="Kiousi D.E."/>
            <person name="Dekowska A."/>
            <person name="Mikolajczuk-Szczyrba A."/>
            <person name="Karadedos D.M."/>
            <person name="Michael P."/>
            <person name="Galanis A."/>
            <person name="Sokolowska B."/>
        </authorList>
    </citation>
    <scope>NUCLEOTIDE SEQUENCE [LARGE SCALE GENOMIC DNA]</scope>
    <source>
        <strain evidence="5 6">KKP 3000</strain>
    </source>
</reference>
<keyword evidence="6" id="KW-1185">Reference proteome</keyword>
<dbReference type="Pfam" id="PF02678">
    <property type="entry name" value="Pirin"/>
    <property type="match status" value="1"/>
</dbReference>
<evidence type="ECO:0000259" key="4">
    <source>
        <dbReference type="Pfam" id="PF17954"/>
    </source>
</evidence>
<feature type="domain" description="Quercetin 2,3-dioxygenase C-terminal cupin" evidence="4">
    <location>
        <begin position="147"/>
        <end position="232"/>
    </location>
</feature>
<dbReference type="Pfam" id="PF17954">
    <property type="entry name" value="Pirin_C_2"/>
    <property type="match status" value="1"/>
</dbReference>
<evidence type="ECO:0000313" key="5">
    <source>
        <dbReference type="EMBL" id="MFB5190134.1"/>
    </source>
</evidence>
<dbReference type="InterPro" id="IPR014710">
    <property type="entry name" value="RmlC-like_jellyroll"/>
</dbReference>
<evidence type="ECO:0000259" key="3">
    <source>
        <dbReference type="Pfam" id="PF02678"/>
    </source>
</evidence>
<dbReference type="InterPro" id="IPR012093">
    <property type="entry name" value="Pirin"/>
</dbReference>
<proteinExistence type="inferred from homology"/>
<dbReference type="EMBL" id="JBDXSU010000005">
    <property type="protein sequence ID" value="MFB5190134.1"/>
    <property type="molecule type" value="Genomic_DNA"/>
</dbReference>
<accession>A0ABV5ACZ6</accession>
<dbReference type="InterPro" id="IPR003829">
    <property type="entry name" value="Pirin_N_dom"/>
</dbReference>
<dbReference type="PANTHER" id="PTHR43212">
    <property type="entry name" value="QUERCETIN 2,3-DIOXYGENASE"/>
    <property type="match status" value="1"/>
</dbReference>
<gene>
    <name evidence="5" type="ORF">KKP3000_003578</name>
</gene>
<dbReference type="InterPro" id="IPR041602">
    <property type="entry name" value="Quercetinase_C"/>
</dbReference>